<keyword evidence="10" id="KW-1207">Sterol metabolism</keyword>
<keyword evidence="9 13" id="KW-0472">Membrane</keyword>
<evidence type="ECO:0000256" key="6">
    <source>
        <dbReference type="ARBA" id="ARBA00022989"/>
    </source>
</evidence>
<evidence type="ECO:0000313" key="16">
    <source>
        <dbReference type="EMBL" id="KAL3850476.1"/>
    </source>
</evidence>
<feature type="transmembrane region" description="Helical" evidence="14">
    <location>
        <begin position="182"/>
        <end position="204"/>
    </location>
</feature>
<feature type="transmembrane region" description="Helical" evidence="14">
    <location>
        <begin position="120"/>
        <end position="142"/>
    </location>
</feature>
<evidence type="ECO:0000256" key="8">
    <source>
        <dbReference type="ARBA" id="ARBA00023098"/>
    </source>
</evidence>
<dbReference type="Pfam" id="PF05241">
    <property type="entry name" value="EBP"/>
    <property type="match status" value="1"/>
</dbReference>
<dbReference type="GO" id="GO:0016020">
    <property type="term" value="C:membrane"/>
    <property type="evidence" value="ECO:0007669"/>
    <property type="project" value="UniProtKB-SubCell"/>
</dbReference>
<dbReference type="PROSITE" id="PS51751">
    <property type="entry name" value="EXPERA"/>
    <property type="match status" value="1"/>
</dbReference>
<keyword evidence="5" id="KW-0752">Steroid biosynthesis</keyword>
<dbReference type="GO" id="GO:0016126">
    <property type="term" value="P:sterol biosynthetic process"/>
    <property type="evidence" value="ECO:0007669"/>
    <property type="project" value="UniProtKB-KW"/>
</dbReference>
<keyword evidence="6 13" id="KW-1133">Transmembrane helix</keyword>
<reference evidence="16 17" key="1">
    <citation type="submission" date="2024-12" db="EMBL/GenBank/DDBJ databases">
        <title>The unique morphological basis and parallel evolutionary history of personate flowers in Penstemon.</title>
        <authorList>
            <person name="Depatie T.H."/>
            <person name="Wessinger C.A."/>
        </authorList>
    </citation>
    <scope>NUCLEOTIDE SEQUENCE [LARGE SCALE GENOMIC DNA]</scope>
    <source>
        <strain evidence="16">WTNN_2</strain>
        <tissue evidence="16">Leaf</tissue>
    </source>
</reference>
<protein>
    <recommendedName>
        <fullName evidence="15">EXPERA domain-containing protein</fullName>
    </recommendedName>
</protein>
<evidence type="ECO:0000259" key="15">
    <source>
        <dbReference type="PROSITE" id="PS51751"/>
    </source>
</evidence>
<dbReference type="InterPro" id="IPR007905">
    <property type="entry name" value="EBP"/>
</dbReference>
<keyword evidence="12" id="KW-0413">Isomerase</keyword>
<evidence type="ECO:0000256" key="10">
    <source>
        <dbReference type="ARBA" id="ARBA00023166"/>
    </source>
</evidence>
<dbReference type="EMBL" id="JBJXBP010000001">
    <property type="protein sequence ID" value="KAL3850476.1"/>
    <property type="molecule type" value="Genomic_DNA"/>
</dbReference>
<keyword evidence="3" id="KW-0444">Lipid biosynthesis</keyword>
<evidence type="ECO:0000313" key="17">
    <source>
        <dbReference type="Proteomes" id="UP001634393"/>
    </source>
</evidence>
<evidence type="ECO:0000256" key="5">
    <source>
        <dbReference type="ARBA" id="ARBA00022955"/>
    </source>
</evidence>
<comment type="subcellular location">
    <subcellularLocation>
        <location evidence="1">Membrane</location>
        <topology evidence="1">Multi-pass membrane protein</topology>
    </subcellularLocation>
</comment>
<feature type="transmembrane region" description="Helical" evidence="14">
    <location>
        <begin position="32"/>
        <end position="50"/>
    </location>
</feature>
<keyword evidence="4 13" id="KW-0812">Transmembrane</keyword>
<dbReference type="PANTHER" id="PTHR14207">
    <property type="entry name" value="STEROL ISOMERASE"/>
    <property type="match status" value="1"/>
</dbReference>
<dbReference type="AlphaFoldDB" id="A0ABD3ULR8"/>
<evidence type="ECO:0000256" key="11">
    <source>
        <dbReference type="ARBA" id="ARBA00023221"/>
    </source>
</evidence>
<feature type="domain" description="EXPERA" evidence="15">
    <location>
        <begin position="59"/>
        <end position="203"/>
    </location>
</feature>
<dbReference type="PANTHER" id="PTHR14207:SF0">
    <property type="entry name" value="3-BETA-HYDROXYSTEROID-DELTA(8),DELTA(7)-ISOMERASE"/>
    <property type="match status" value="1"/>
</dbReference>
<name>A0ABD3ULR8_9LAMI</name>
<organism evidence="16 17">
    <name type="scientific">Penstemon smallii</name>
    <dbReference type="NCBI Taxonomy" id="265156"/>
    <lineage>
        <taxon>Eukaryota</taxon>
        <taxon>Viridiplantae</taxon>
        <taxon>Streptophyta</taxon>
        <taxon>Embryophyta</taxon>
        <taxon>Tracheophyta</taxon>
        <taxon>Spermatophyta</taxon>
        <taxon>Magnoliopsida</taxon>
        <taxon>eudicotyledons</taxon>
        <taxon>Gunneridae</taxon>
        <taxon>Pentapetalae</taxon>
        <taxon>asterids</taxon>
        <taxon>lamiids</taxon>
        <taxon>Lamiales</taxon>
        <taxon>Plantaginaceae</taxon>
        <taxon>Cheloneae</taxon>
        <taxon>Penstemon</taxon>
    </lineage>
</organism>
<evidence type="ECO:0000256" key="12">
    <source>
        <dbReference type="ARBA" id="ARBA00023235"/>
    </source>
</evidence>
<dbReference type="GO" id="GO:0016853">
    <property type="term" value="F:isomerase activity"/>
    <property type="evidence" value="ECO:0007669"/>
    <property type="project" value="UniProtKB-KW"/>
</dbReference>
<keyword evidence="8" id="KW-0443">Lipid metabolism</keyword>
<evidence type="ECO:0000256" key="3">
    <source>
        <dbReference type="ARBA" id="ARBA00022516"/>
    </source>
</evidence>
<evidence type="ECO:0000256" key="14">
    <source>
        <dbReference type="SAM" id="Phobius"/>
    </source>
</evidence>
<comment type="similarity">
    <text evidence="2">Belongs to the EBP family.</text>
</comment>
<feature type="transmembrane region" description="Helical" evidence="14">
    <location>
        <begin position="149"/>
        <end position="170"/>
    </location>
</feature>
<dbReference type="InterPro" id="IPR033118">
    <property type="entry name" value="EXPERA"/>
</dbReference>
<evidence type="ECO:0000256" key="9">
    <source>
        <dbReference type="ARBA" id="ARBA00023136"/>
    </source>
</evidence>
<accession>A0ABD3ULR8</accession>
<evidence type="ECO:0000256" key="2">
    <source>
        <dbReference type="ARBA" id="ARBA00008337"/>
    </source>
</evidence>
<comment type="caution">
    <text evidence="16">The sequence shown here is derived from an EMBL/GenBank/DDBJ whole genome shotgun (WGS) entry which is preliminary data.</text>
</comment>
<feature type="transmembrane region" description="Helical" evidence="14">
    <location>
        <begin position="62"/>
        <end position="83"/>
    </location>
</feature>
<proteinExistence type="inferred from homology"/>
<evidence type="ECO:0000256" key="4">
    <source>
        <dbReference type="ARBA" id="ARBA00022692"/>
    </source>
</evidence>
<gene>
    <name evidence="16" type="ORF">ACJIZ3_012358</name>
</gene>
<keyword evidence="17" id="KW-1185">Reference proteome</keyword>
<dbReference type="Proteomes" id="UP001634393">
    <property type="component" value="Unassembled WGS sequence"/>
</dbReference>
<evidence type="ECO:0000256" key="1">
    <source>
        <dbReference type="ARBA" id="ARBA00004141"/>
    </source>
</evidence>
<sequence length="228" mass="25667">MATEGEINHPYIPRDLKLPGFVPGFLSSSTRLAYFGIPSLMVVSFTWILSGGIHKISKVDRILMCWWILTGLAHIIFEGYFVFSPEFYKVNTPHFLAEVCKNEKLASKGDSRFVARESGVVSVEITMVVLGPACLLAVYAIATKKTYSYILQLALSLGQLYGTAVFFITSTLEGNNIAASAYYFYVYYVFANAWWILIPTMIFIRCWKKICSACQAQEQNKTRRSKTG</sequence>
<keyword evidence="7" id="KW-0756">Sterol biosynthesis</keyword>
<evidence type="ECO:0000256" key="7">
    <source>
        <dbReference type="ARBA" id="ARBA00023011"/>
    </source>
</evidence>
<keyword evidence="11" id="KW-0753">Steroid metabolism</keyword>
<evidence type="ECO:0000256" key="13">
    <source>
        <dbReference type="PROSITE-ProRule" id="PRU01087"/>
    </source>
</evidence>